<organism evidence="1 2">
    <name type="scientific">Octopus vulgaris</name>
    <name type="common">Common octopus</name>
    <dbReference type="NCBI Taxonomy" id="6645"/>
    <lineage>
        <taxon>Eukaryota</taxon>
        <taxon>Metazoa</taxon>
        <taxon>Spiralia</taxon>
        <taxon>Lophotrochozoa</taxon>
        <taxon>Mollusca</taxon>
        <taxon>Cephalopoda</taxon>
        <taxon>Coleoidea</taxon>
        <taxon>Octopodiformes</taxon>
        <taxon>Octopoda</taxon>
        <taxon>Incirrata</taxon>
        <taxon>Octopodidae</taxon>
        <taxon>Octopus</taxon>
    </lineage>
</organism>
<name>A0AA36B312_OCTVU</name>
<reference evidence="1" key="1">
    <citation type="submission" date="2023-08" db="EMBL/GenBank/DDBJ databases">
        <authorList>
            <person name="Alioto T."/>
            <person name="Alioto T."/>
            <person name="Gomez Garrido J."/>
        </authorList>
    </citation>
    <scope>NUCLEOTIDE SEQUENCE</scope>
</reference>
<protein>
    <submittedName>
        <fullName evidence="1">Uncharacterized protein</fullName>
    </submittedName>
</protein>
<evidence type="ECO:0000313" key="2">
    <source>
        <dbReference type="Proteomes" id="UP001162480"/>
    </source>
</evidence>
<dbReference type="AlphaFoldDB" id="A0AA36B312"/>
<keyword evidence="2" id="KW-1185">Reference proteome</keyword>
<proteinExistence type="predicted"/>
<sequence>MKRLSVVSDGEKTNGVADGNICEGNVGHVTENGLYERTYKSSKDSDAVATTTIATADATVAALAVVQRMMPFAIIDLVELPMPCQT</sequence>
<gene>
    <name evidence="1" type="ORF">OCTVUL_1B028335</name>
</gene>
<accession>A0AA36B312</accession>
<dbReference type="Proteomes" id="UP001162480">
    <property type="component" value="Chromosome 7"/>
</dbReference>
<evidence type="ECO:0000313" key="1">
    <source>
        <dbReference type="EMBL" id="CAI9725982.1"/>
    </source>
</evidence>
<dbReference type="EMBL" id="OX597820">
    <property type="protein sequence ID" value="CAI9725982.1"/>
    <property type="molecule type" value="Genomic_DNA"/>
</dbReference>